<dbReference type="AlphaFoldDB" id="A0A4Y2H7M0"/>
<sequence length="98" mass="10571">MGNQSELACYGVNGRKSNTSQFPSIHSVWKGALSSVNAEIVWGVCRRGRRDLGSNLVSSPMGSERQAVDESAWCKVVISGRLNGRLANGVALSDWPYS</sequence>
<proteinExistence type="predicted"/>
<protein>
    <submittedName>
        <fullName evidence="1">Uncharacterized protein</fullName>
    </submittedName>
</protein>
<comment type="caution">
    <text evidence="1">The sequence shown here is derived from an EMBL/GenBank/DDBJ whole genome shotgun (WGS) entry which is preliminary data.</text>
</comment>
<evidence type="ECO:0000313" key="2">
    <source>
        <dbReference type="Proteomes" id="UP000499080"/>
    </source>
</evidence>
<gene>
    <name evidence="1" type="ORF">AVEN_148639_1</name>
</gene>
<evidence type="ECO:0000313" key="1">
    <source>
        <dbReference type="EMBL" id="GBM61169.1"/>
    </source>
</evidence>
<keyword evidence="2" id="KW-1185">Reference proteome</keyword>
<reference evidence="1 2" key="1">
    <citation type="journal article" date="2019" name="Sci. Rep.">
        <title>Orb-weaving spider Araneus ventricosus genome elucidates the spidroin gene catalogue.</title>
        <authorList>
            <person name="Kono N."/>
            <person name="Nakamura H."/>
            <person name="Ohtoshi R."/>
            <person name="Moran D.A.P."/>
            <person name="Shinohara A."/>
            <person name="Yoshida Y."/>
            <person name="Fujiwara M."/>
            <person name="Mori M."/>
            <person name="Tomita M."/>
            <person name="Arakawa K."/>
        </authorList>
    </citation>
    <scope>NUCLEOTIDE SEQUENCE [LARGE SCALE GENOMIC DNA]</scope>
</reference>
<organism evidence="1 2">
    <name type="scientific">Araneus ventricosus</name>
    <name type="common">Orbweaver spider</name>
    <name type="synonym">Epeira ventricosa</name>
    <dbReference type="NCBI Taxonomy" id="182803"/>
    <lineage>
        <taxon>Eukaryota</taxon>
        <taxon>Metazoa</taxon>
        <taxon>Ecdysozoa</taxon>
        <taxon>Arthropoda</taxon>
        <taxon>Chelicerata</taxon>
        <taxon>Arachnida</taxon>
        <taxon>Araneae</taxon>
        <taxon>Araneomorphae</taxon>
        <taxon>Entelegynae</taxon>
        <taxon>Araneoidea</taxon>
        <taxon>Araneidae</taxon>
        <taxon>Araneus</taxon>
    </lineage>
</organism>
<dbReference type="EMBL" id="BGPR01101859">
    <property type="protein sequence ID" value="GBM61169.1"/>
    <property type="molecule type" value="Genomic_DNA"/>
</dbReference>
<dbReference type="Proteomes" id="UP000499080">
    <property type="component" value="Unassembled WGS sequence"/>
</dbReference>
<name>A0A4Y2H7M0_ARAVE</name>
<accession>A0A4Y2H7M0</accession>